<comment type="caution">
    <text evidence="5">The sequence shown here is derived from an EMBL/GenBank/DDBJ whole genome shotgun (WGS) entry which is preliminary data.</text>
</comment>
<dbReference type="SUPFAM" id="SSF47694">
    <property type="entry name" value="Cytochrome c oxidase subunit h"/>
    <property type="match status" value="1"/>
</dbReference>
<dbReference type="Gene3D" id="1.10.10.140">
    <property type="entry name" value="Cytochrome c oxidase, subunit VIb"/>
    <property type="match status" value="1"/>
</dbReference>
<dbReference type="InterPro" id="IPR048281">
    <property type="entry name" value="COA6_fun"/>
</dbReference>
<protein>
    <submittedName>
        <fullName evidence="5">Cytochrome c oxidase, subunit VIb</fullName>
    </submittedName>
</protein>
<keyword evidence="6" id="KW-1185">Reference proteome</keyword>
<dbReference type="PANTHER" id="PTHR47677">
    <property type="entry name" value="CYTOCHROME C OXIDASE ASSEMBLY FACTOR 6"/>
    <property type="match status" value="1"/>
</dbReference>
<evidence type="ECO:0000313" key="6">
    <source>
        <dbReference type="Proteomes" id="UP000268093"/>
    </source>
</evidence>
<dbReference type="EMBL" id="RBNI01008881">
    <property type="protein sequence ID" value="RUP44471.1"/>
    <property type="molecule type" value="Genomic_DNA"/>
</dbReference>
<organism evidence="5 6">
    <name type="scientific">Jimgerdemannia flammicorona</name>
    <dbReference type="NCBI Taxonomy" id="994334"/>
    <lineage>
        <taxon>Eukaryota</taxon>
        <taxon>Fungi</taxon>
        <taxon>Fungi incertae sedis</taxon>
        <taxon>Mucoromycota</taxon>
        <taxon>Mucoromycotina</taxon>
        <taxon>Endogonomycetes</taxon>
        <taxon>Endogonales</taxon>
        <taxon>Endogonaceae</taxon>
        <taxon>Jimgerdemannia</taxon>
    </lineage>
</organism>
<dbReference type="InterPro" id="IPR048280">
    <property type="entry name" value="COX6B-like"/>
</dbReference>
<evidence type="ECO:0000256" key="3">
    <source>
        <dbReference type="ARBA" id="ARBA00023128"/>
    </source>
</evidence>
<evidence type="ECO:0000256" key="2">
    <source>
        <dbReference type="ARBA" id="ARBA00006425"/>
    </source>
</evidence>
<keyword evidence="3" id="KW-0496">Mitochondrion</keyword>
<reference evidence="5 6" key="1">
    <citation type="journal article" date="2018" name="New Phytol.">
        <title>Phylogenomics of Endogonaceae and evolution of mycorrhizas within Mucoromycota.</title>
        <authorList>
            <person name="Chang Y."/>
            <person name="Desiro A."/>
            <person name="Na H."/>
            <person name="Sandor L."/>
            <person name="Lipzen A."/>
            <person name="Clum A."/>
            <person name="Barry K."/>
            <person name="Grigoriev I.V."/>
            <person name="Martin F.M."/>
            <person name="Stajich J.E."/>
            <person name="Smith M.E."/>
            <person name="Bonito G."/>
            <person name="Spatafora J.W."/>
        </authorList>
    </citation>
    <scope>NUCLEOTIDE SEQUENCE [LARGE SCALE GENOMIC DNA]</scope>
    <source>
        <strain evidence="5 6">GMNB39</strain>
    </source>
</reference>
<name>A0A433D0X7_9FUNG</name>
<keyword evidence="4" id="KW-1015">Disulfide bond</keyword>
<dbReference type="Proteomes" id="UP000268093">
    <property type="component" value="Unassembled WGS sequence"/>
</dbReference>
<proteinExistence type="inferred from homology"/>
<comment type="subcellular location">
    <subcellularLocation>
        <location evidence="1">Mitochondrion</location>
    </subcellularLocation>
</comment>
<sequence>MSKTANPPNRTERQRCWLVRDEYFACLDSCGVLDPVTVDSKPEVKEKAKACLEKKKVYESECIASWVDYFNKRRVLEFRQQEYLKMHNINLGK</sequence>
<evidence type="ECO:0000256" key="1">
    <source>
        <dbReference type="ARBA" id="ARBA00004173"/>
    </source>
</evidence>
<comment type="similarity">
    <text evidence="2">Belongs to the cytochrome c oxidase subunit 6B family.</text>
</comment>
<dbReference type="Pfam" id="PF02297">
    <property type="entry name" value="COX6B"/>
    <property type="match status" value="1"/>
</dbReference>
<gene>
    <name evidence="5" type="ORF">BC936DRAFT_149414</name>
</gene>
<evidence type="ECO:0000256" key="4">
    <source>
        <dbReference type="ARBA" id="ARBA00023157"/>
    </source>
</evidence>
<dbReference type="InterPro" id="IPR036549">
    <property type="entry name" value="CX6/COA6-like_sf"/>
</dbReference>
<accession>A0A433D0X7</accession>
<dbReference type="AlphaFoldDB" id="A0A433D0X7"/>
<evidence type="ECO:0000313" key="5">
    <source>
        <dbReference type="EMBL" id="RUP44471.1"/>
    </source>
</evidence>
<dbReference type="PANTHER" id="PTHR47677:SF1">
    <property type="entry name" value="CYTOCHROME C OXIDASE ASSEMBLY FACTOR 6"/>
    <property type="match status" value="1"/>
</dbReference>
<dbReference type="OrthoDB" id="5545577at2759"/>
<dbReference type="GO" id="GO:0005739">
    <property type="term" value="C:mitochondrion"/>
    <property type="evidence" value="ECO:0007669"/>
    <property type="project" value="UniProtKB-SubCell"/>
</dbReference>